<accession>A0A290Q9P4</accession>
<feature type="domain" description="BON" evidence="2">
    <location>
        <begin position="30"/>
        <end position="98"/>
    </location>
</feature>
<dbReference type="PANTHER" id="PTHR34606">
    <property type="entry name" value="BON DOMAIN-CONTAINING PROTEIN"/>
    <property type="match status" value="1"/>
</dbReference>
<proteinExistence type="predicted"/>
<protein>
    <recommendedName>
        <fullName evidence="2">BON domain-containing protein</fullName>
    </recommendedName>
</protein>
<sequence>MKTPAKTLRFSTLALATALLAPVGLFANDADDHIEKSFKDSYTSRVQLKDADVSADAENGVVTLKGKVETSDQKALAEDTVRSLPGVTSVKNELKVKSEPKESSDEWIALKVRSSLLYHRNVSLLDSDVKVVNGTVTLTGTAETSAEKSLAGEYAADIKGVKNVDNRIAVVSKSDKDHAAMKADKERMQAKAEKKYDAAKHDMKDGARDLGDKIDDASITAQVKGSLAISRSASAIRTEVTTRDGVVTLRGEAKNAAEKELAGRIAKDIRGVRDVNNEIVVVNKVAGE</sequence>
<keyword evidence="1" id="KW-0732">Signal</keyword>
<reference evidence="3 4" key="1">
    <citation type="submission" date="2017-09" db="EMBL/GenBank/DDBJ databases">
        <title>Complete genome sequence of Verrucomicrobial strain HZ-65, isolated from freshwater.</title>
        <authorList>
            <person name="Choi A."/>
        </authorList>
    </citation>
    <scope>NUCLEOTIDE SEQUENCE [LARGE SCALE GENOMIC DNA]</scope>
    <source>
        <strain evidence="3 4">HZ-65</strain>
    </source>
</reference>
<dbReference type="PANTHER" id="PTHR34606:SF15">
    <property type="entry name" value="BON DOMAIN-CONTAINING PROTEIN"/>
    <property type="match status" value="1"/>
</dbReference>
<dbReference type="SMART" id="SM00749">
    <property type="entry name" value="BON"/>
    <property type="match status" value="3"/>
</dbReference>
<feature type="domain" description="BON" evidence="2">
    <location>
        <begin position="215"/>
        <end position="283"/>
    </location>
</feature>
<dbReference type="InterPro" id="IPR007055">
    <property type="entry name" value="BON_dom"/>
</dbReference>
<dbReference type="RefSeq" id="WP_096056999.1">
    <property type="nucleotide sequence ID" value="NZ_CP023344.1"/>
</dbReference>
<evidence type="ECO:0000259" key="2">
    <source>
        <dbReference type="PROSITE" id="PS50914"/>
    </source>
</evidence>
<dbReference type="EMBL" id="CP023344">
    <property type="protein sequence ID" value="ATC65369.1"/>
    <property type="molecule type" value="Genomic_DNA"/>
</dbReference>
<dbReference type="InterPro" id="IPR014004">
    <property type="entry name" value="Transpt-assoc_nodulatn_dom_bac"/>
</dbReference>
<evidence type="ECO:0000313" key="3">
    <source>
        <dbReference type="EMBL" id="ATC65369.1"/>
    </source>
</evidence>
<dbReference type="Proteomes" id="UP000217265">
    <property type="component" value="Chromosome"/>
</dbReference>
<dbReference type="Pfam" id="PF04972">
    <property type="entry name" value="BON"/>
    <property type="match status" value="3"/>
</dbReference>
<feature type="chain" id="PRO_5012922703" description="BON domain-containing protein" evidence="1">
    <location>
        <begin position="28"/>
        <end position="288"/>
    </location>
</feature>
<organism evidence="3 4">
    <name type="scientific">Nibricoccus aquaticus</name>
    <dbReference type="NCBI Taxonomy" id="2576891"/>
    <lineage>
        <taxon>Bacteria</taxon>
        <taxon>Pseudomonadati</taxon>
        <taxon>Verrucomicrobiota</taxon>
        <taxon>Opitutia</taxon>
        <taxon>Opitutales</taxon>
        <taxon>Opitutaceae</taxon>
        <taxon>Nibricoccus</taxon>
    </lineage>
</organism>
<evidence type="ECO:0000313" key="4">
    <source>
        <dbReference type="Proteomes" id="UP000217265"/>
    </source>
</evidence>
<dbReference type="InterPro" id="IPR051686">
    <property type="entry name" value="Lipoprotein_DolP"/>
</dbReference>
<dbReference type="OrthoDB" id="8910395at2"/>
<dbReference type="AlphaFoldDB" id="A0A290Q9P4"/>
<keyword evidence="4" id="KW-1185">Reference proteome</keyword>
<evidence type="ECO:0000256" key="1">
    <source>
        <dbReference type="SAM" id="SignalP"/>
    </source>
</evidence>
<feature type="signal peptide" evidence="1">
    <location>
        <begin position="1"/>
        <end position="27"/>
    </location>
</feature>
<dbReference type="Gene3D" id="3.30.1340.30">
    <property type="match status" value="3"/>
</dbReference>
<dbReference type="KEGG" id="vbh:CMV30_16250"/>
<gene>
    <name evidence="3" type="ORF">CMV30_16250</name>
</gene>
<name>A0A290Q9P4_9BACT</name>
<dbReference type="PROSITE" id="PS50914">
    <property type="entry name" value="BON"/>
    <property type="match status" value="3"/>
</dbReference>
<feature type="domain" description="BON" evidence="2">
    <location>
        <begin position="104"/>
        <end position="172"/>
    </location>
</feature>